<evidence type="ECO:0000256" key="4">
    <source>
        <dbReference type="ARBA" id="ARBA00022737"/>
    </source>
</evidence>
<proteinExistence type="predicted"/>
<feature type="compositionally biased region" description="Polar residues" evidence="10">
    <location>
        <begin position="548"/>
        <end position="559"/>
    </location>
</feature>
<dbReference type="PANTHER" id="PTHR13817:SF166">
    <property type="entry name" value="NEURONAL IGCAM-RELATED"/>
    <property type="match status" value="1"/>
</dbReference>
<keyword evidence="6 11" id="KW-1133">Transmembrane helix</keyword>
<dbReference type="GO" id="GO:0016020">
    <property type="term" value="C:membrane"/>
    <property type="evidence" value="ECO:0007669"/>
    <property type="project" value="UniProtKB-SubCell"/>
</dbReference>
<protein>
    <recommendedName>
        <fullName evidence="16">Down syndrome cell adhesion molecule-like protein Dscam2</fullName>
    </recommendedName>
</protein>
<dbReference type="GO" id="GO:0007155">
    <property type="term" value="P:cell adhesion"/>
    <property type="evidence" value="ECO:0007669"/>
    <property type="project" value="UniProtKB-KW"/>
</dbReference>
<dbReference type="InterPro" id="IPR007110">
    <property type="entry name" value="Ig-like_dom"/>
</dbReference>
<keyword evidence="2 11" id="KW-0812">Transmembrane</keyword>
<keyword evidence="9" id="KW-0393">Immunoglobulin domain</keyword>
<feature type="transmembrane region" description="Helical" evidence="11">
    <location>
        <begin position="481"/>
        <end position="504"/>
    </location>
</feature>
<organism evidence="14 15">
    <name type="scientific">Ceutorhynchus assimilis</name>
    <name type="common">cabbage seed weevil</name>
    <dbReference type="NCBI Taxonomy" id="467358"/>
    <lineage>
        <taxon>Eukaryota</taxon>
        <taxon>Metazoa</taxon>
        <taxon>Ecdysozoa</taxon>
        <taxon>Arthropoda</taxon>
        <taxon>Hexapoda</taxon>
        <taxon>Insecta</taxon>
        <taxon>Pterygota</taxon>
        <taxon>Neoptera</taxon>
        <taxon>Endopterygota</taxon>
        <taxon>Coleoptera</taxon>
        <taxon>Polyphaga</taxon>
        <taxon>Cucujiformia</taxon>
        <taxon>Curculionidae</taxon>
        <taxon>Ceutorhynchinae</taxon>
        <taxon>Ceutorhynchus</taxon>
    </lineage>
</organism>
<dbReference type="InterPro" id="IPR003961">
    <property type="entry name" value="FN3_dom"/>
</dbReference>
<evidence type="ECO:0000256" key="5">
    <source>
        <dbReference type="ARBA" id="ARBA00022889"/>
    </source>
</evidence>
<dbReference type="SMART" id="SM00409">
    <property type="entry name" value="IG"/>
    <property type="match status" value="1"/>
</dbReference>
<keyword evidence="3" id="KW-0732">Signal</keyword>
<feature type="domain" description="Fibronectin type-III" evidence="13">
    <location>
        <begin position="362"/>
        <end position="455"/>
    </location>
</feature>
<evidence type="ECO:0000259" key="12">
    <source>
        <dbReference type="PROSITE" id="PS50835"/>
    </source>
</evidence>
<dbReference type="GO" id="GO:0030154">
    <property type="term" value="P:cell differentiation"/>
    <property type="evidence" value="ECO:0007669"/>
    <property type="project" value="UniProtKB-ARBA"/>
</dbReference>
<reference evidence="14" key="1">
    <citation type="submission" date="2022-01" db="EMBL/GenBank/DDBJ databases">
        <authorList>
            <person name="King R."/>
        </authorList>
    </citation>
    <scope>NUCLEOTIDE SEQUENCE</scope>
</reference>
<evidence type="ECO:0000256" key="11">
    <source>
        <dbReference type="SAM" id="Phobius"/>
    </source>
</evidence>
<feature type="domain" description="Fibronectin type-III" evidence="13">
    <location>
        <begin position="1"/>
        <end position="70"/>
    </location>
</feature>
<evidence type="ECO:0000256" key="8">
    <source>
        <dbReference type="ARBA" id="ARBA00023157"/>
    </source>
</evidence>
<dbReference type="Pfam" id="PF00041">
    <property type="entry name" value="fn3"/>
    <property type="match status" value="2"/>
</dbReference>
<evidence type="ECO:0000256" key="7">
    <source>
        <dbReference type="ARBA" id="ARBA00023136"/>
    </source>
</evidence>
<sequence length="757" mass="85191">MFDLEKTTDLHAKLYPGHVPVTGEVKRTQSTETYLHGLQKFTNYSIRVLAYTSAGDGVISDVLYCRTEEDLPGKPANIKANPLTAESILVSWLPPVKRNGHITLYTVFCREAGRVGQHKSHNVRVEDINEELALAYEVRNLHEHQLYEFWVSATTKVGDGESTPIVAQQTNSRAPSKIASFSQILRQPNKSRIMLPCVAVGNPKPRTRWIHQNKPITFSNFYAVTLDGHLHIHDVDISLTGNYTCKAVNLFGEDSITYFLIVLMPPLAPEIEIEYATSDTIKVKWSKPENGGSSIRGYLLSIRSEQTEWVKKEISPDILQYIVENLKCGSLYYIHVAAHNKAGTGVSSPIVSIRTKGGPPLLPKDDQIFATNSSVITVNLKNWPDGGCIITQFSLEYKAYADPSWRLIANSVSEDQIVIQNLLPGIWYQLKVSAQNDAGIVNGVFNVATLKIDGSRVPMLPKMIEEPIETETGTGFWNETFFVIPASILLILLIVVLFSTFAIYRRKRNTTERQDSQTENINMESQADEHHRRHRNRQDKMGERNKQRNSMQQMYLSSPVKSCDKIADVDNMAGNYEITPYATFVVPASNNSHSVKTPVDYTMQFKTFSHTEDGEHCAIIPQPTHILYRSQVHREIHEDSDSEDTSGSGREGTTAVTSSTSYRHPKQRVRDRGDRHSGVGYIGYETLLVADLYRNKDRDSSTESNDVSPLAERRQTPRHIGVKTHYGTASNSSLEHGRVLMEEEKIKPPVCFSDIRE</sequence>
<keyword evidence="15" id="KW-1185">Reference proteome</keyword>
<feature type="domain" description="Ig-like" evidence="12">
    <location>
        <begin position="175"/>
        <end position="257"/>
    </location>
</feature>
<gene>
    <name evidence="14" type="ORF">CEUTPL_LOCUS1124</name>
</gene>
<dbReference type="PROSITE" id="PS50835">
    <property type="entry name" value="IG_LIKE"/>
    <property type="match status" value="1"/>
</dbReference>
<feature type="region of interest" description="Disordered" evidence="10">
    <location>
        <begin position="635"/>
        <end position="677"/>
    </location>
</feature>
<feature type="region of interest" description="Disordered" evidence="10">
    <location>
        <begin position="698"/>
        <end position="734"/>
    </location>
</feature>
<dbReference type="SUPFAM" id="SSF49265">
    <property type="entry name" value="Fibronectin type III"/>
    <property type="match status" value="3"/>
</dbReference>
<evidence type="ECO:0000256" key="10">
    <source>
        <dbReference type="SAM" id="MobiDB-lite"/>
    </source>
</evidence>
<dbReference type="SMART" id="SM00060">
    <property type="entry name" value="FN3"/>
    <property type="match status" value="4"/>
</dbReference>
<dbReference type="InterPro" id="IPR050964">
    <property type="entry name" value="Striated_Muscle_Regulatory"/>
</dbReference>
<accession>A0A9N9MEY0</accession>
<dbReference type="PANTHER" id="PTHR13817">
    <property type="entry name" value="TITIN"/>
    <property type="match status" value="1"/>
</dbReference>
<comment type="subcellular location">
    <subcellularLocation>
        <location evidence="1">Membrane</location>
        <topology evidence="1">Single-pass membrane protein</topology>
    </subcellularLocation>
</comment>
<feature type="domain" description="Fibronectin type-III" evidence="13">
    <location>
        <begin position="74"/>
        <end position="173"/>
    </location>
</feature>
<dbReference type="GO" id="GO:0009653">
    <property type="term" value="P:anatomical structure morphogenesis"/>
    <property type="evidence" value="ECO:0007669"/>
    <property type="project" value="UniProtKB-ARBA"/>
</dbReference>
<dbReference type="OrthoDB" id="5969272at2759"/>
<dbReference type="PROSITE" id="PS50853">
    <property type="entry name" value="FN3"/>
    <property type="match status" value="4"/>
</dbReference>
<keyword evidence="8" id="KW-1015">Disulfide bond</keyword>
<dbReference type="InterPro" id="IPR013783">
    <property type="entry name" value="Ig-like_fold"/>
</dbReference>
<feature type="domain" description="Fibronectin type-III" evidence="13">
    <location>
        <begin position="265"/>
        <end position="358"/>
    </location>
</feature>
<dbReference type="Pfam" id="PF25059">
    <property type="entry name" value="FN3_DSCAM-DSCAML_C"/>
    <property type="match status" value="1"/>
</dbReference>
<evidence type="ECO:0000256" key="6">
    <source>
        <dbReference type="ARBA" id="ARBA00022989"/>
    </source>
</evidence>
<evidence type="ECO:0000259" key="13">
    <source>
        <dbReference type="PROSITE" id="PS50853"/>
    </source>
</evidence>
<name>A0A9N9MEY0_9CUCU</name>
<dbReference type="SUPFAM" id="SSF48726">
    <property type="entry name" value="Immunoglobulin"/>
    <property type="match status" value="1"/>
</dbReference>
<dbReference type="CDD" id="cd00063">
    <property type="entry name" value="FN3"/>
    <property type="match status" value="4"/>
</dbReference>
<dbReference type="InterPro" id="IPR013098">
    <property type="entry name" value="Ig_I-set"/>
</dbReference>
<dbReference type="AlphaFoldDB" id="A0A9N9MEY0"/>
<dbReference type="Gene3D" id="2.60.40.10">
    <property type="entry name" value="Immunoglobulins"/>
    <property type="match status" value="5"/>
</dbReference>
<evidence type="ECO:0000313" key="15">
    <source>
        <dbReference type="Proteomes" id="UP001152799"/>
    </source>
</evidence>
<dbReference type="InterPro" id="IPR056754">
    <property type="entry name" value="DSCAM/DSCAML_C"/>
</dbReference>
<dbReference type="InterPro" id="IPR036179">
    <property type="entry name" value="Ig-like_dom_sf"/>
</dbReference>
<feature type="compositionally biased region" description="Low complexity" evidence="10">
    <location>
        <begin position="645"/>
        <end position="654"/>
    </location>
</feature>
<evidence type="ECO:0000256" key="2">
    <source>
        <dbReference type="ARBA" id="ARBA00022692"/>
    </source>
</evidence>
<feature type="compositionally biased region" description="Basic and acidic residues" evidence="10">
    <location>
        <begin position="668"/>
        <end position="677"/>
    </location>
</feature>
<evidence type="ECO:0000256" key="3">
    <source>
        <dbReference type="ARBA" id="ARBA00022729"/>
    </source>
</evidence>
<dbReference type="InterPro" id="IPR036116">
    <property type="entry name" value="FN3_sf"/>
</dbReference>
<keyword evidence="7 11" id="KW-0472">Membrane</keyword>
<evidence type="ECO:0008006" key="16">
    <source>
        <dbReference type="Google" id="ProtNLM"/>
    </source>
</evidence>
<evidence type="ECO:0000256" key="1">
    <source>
        <dbReference type="ARBA" id="ARBA00004167"/>
    </source>
</evidence>
<dbReference type="Pfam" id="PF07679">
    <property type="entry name" value="I-set"/>
    <property type="match status" value="1"/>
</dbReference>
<dbReference type="InterPro" id="IPR003599">
    <property type="entry name" value="Ig_sub"/>
</dbReference>
<dbReference type="Proteomes" id="UP001152799">
    <property type="component" value="Chromosome 1"/>
</dbReference>
<evidence type="ECO:0000256" key="9">
    <source>
        <dbReference type="ARBA" id="ARBA00023319"/>
    </source>
</evidence>
<dbReference type="EMBL" id="OU892277">
    <property type="protein sequence ID" value="CAG9760392.1"/>
    <property type="molecule type" value="Genomic_DNA"/>
</dbReference>
<feature type="region of interest" description="Disordered" evidence="10">
    <location>
        <begin position="510"/>
        <end position="559"/>
    </location>
</feature>
<keyword evidence="4" id="KW-0677">Repeat</keyword>
<keyword evidence="5" id="KW-0130">Cell adhesion</keyword>
<evidence type="ECO:0000313" key="14">
    <source>
        <dbReference type="EMBL" id="CAG9760392.1"/>
    </source>
</evidence>